<evidence type="ECO:0000256" key="7">
    <source>
        <dbReference type="ARBA" id="ARBA00035585"/>
    </source>
</evidence>
<dbReference type="HOGENOM" id="CLU_114342_1_4_2"/>
<dbReference type="Pfam" id="PF02537">
    <property type="entry name" value="CRCB"/>
    <property type="match status" value="1"/>
</dbReference>
<dbReference type="EMBL" id="CP002588">
    <property type="protein sequence ID" value="AEA47526.1"/>
    <property type="molecule type" value="Genomic_DNA"/>
</dbReference>
<dbReference type="HAMAP" id="MF_00454">
    <property type="entry name" value="FluC"/>
    <property type="match status" value="1"/>
</dbReference>
<keyword evidence="5 8" id="KW-0472">Membrane</keyword>
<dbReference type="eggNOG" id="arCOG04701">
    <property type="taxonomic scope" value="Archaea"/>
</dbReference>
<dbReference type="GeneID" id="10394648"/>
<keyword evidence="8" id="KW-0406">Ion transport</keyword>
<keyword evidence="10" id="KW-1185">Reference proteome</keyword>
<keyword evidence="8" id="KW-0813">Transport</keyword>
<dbReference type="OrthoDB" id="253428at2157"/>
<organism evidence="9 10">
    <name type="scientific">Archaeoglobus veneficus (strain DSM 11195 / SNP6)</name>
    <dbReference type="NCBI Taxonomy" id="693661"/>
    <lineage>
        <taxon>Archaea</taxon>
        <taxon>Methanobacteriati</taxon>
        <taxon>Methanobacteriota</taxon>
        <taxon>Archaeoglobi</taxon>
        <taxon>Archaeoglobales</taxon>
        <taxon>Archaeoglobaceae</taxon>
        <taxon>Archaeoglobus</taxon>
    </lineage>
</organism>
<comment type="activity regulation">
    <text evidence="8">Na(+) is not transported, but it plays an essential structural role and its presence is essential for fluoride channel function.</text>
</comment>
<dbReference type="GO" id="GO:0046872">
    <property type="term" value="F:metal ion binding"/>
    <property type="evidence" value="ECO:0007669"/>
    <property type="project" value="UniProtKB-KW"/>
</dbReference>
<proteinExistence type="inferred from homology"/>
<evidence type="ECO:0000313" key="9">
    <source>
        <dbReference type="EMBL" id="AEA47526.1"/>
    </source>
</evidence>
<keyword evidence="8" id="KW-0407">Ion channel</keyword>
<dbReference type="STRING" id="693661.Arcve_1524"/>
<dbReference type="PANTHER" id="PTHR28259">
    <property type="entry name" value="FLUORIDE EXPORT PROTEIN 1-RELATED"/>
    <property type="match status" value="1"/>
</dbReference>
<feature type="transmembrane region" description="Helical" evidence="8">
    <location>
        <begin position="66"/>
        <end position="84"/>
    </location>
</feature>
<comment type="function">
    <text evidence="8">Fluoride-specific ion channel. Important for reducing fluoride concentration in the cell, thus reducing its toxicity.</text>
</comment>
<evidence type="ECO:0000256" key="1">
    <source>
        <dbReference type="ARBA" id="ARBA00004651"/>
    </source>
</evidence>
<dbReference type="GO" id="GO:0140114">
    <property type="term" value="P:cellular detoxification of fluoride"/>
    <property type="evidence" value="ECO:0007669"/>
    <property type="project" value="UniProtKB-UniRule"/>
</dbReference>
<keyword evidence="2 8" id="KW-1003">Cell membrane</keyword>
<dbReference type="GO" id="GO:0005886">
    <property type="term" value="C:plasma membrane"/>
    <property type="evidence" value="ECO:0007669"/>
    <property type="project" value="UniProtKB-SubCell"/>
</dbReference>
<feature type="binding site" evidence="8">
    <location>
        <position position="77"/>
    </location>
    <ligand>
        <name>Na(+)</name>
        <dbReference type="ChEBI" id="CHEBI:29101"/>
        <note>structural</note>
    </ligand>
</feature>
<evidence type="ECO:0000313" key="10">
    <source>
        <dbReference type="Proteomes" id="UP000008136"/>
    </source>
</evidence>
<feature type="transmembrane region" description="Helical" evidence="8">
    <location>
        <begin position="96"/>
        <end position="116"/>
    </location>
</feature>
<dbReference type="RefSeq" id="WP_013684187.1">
    <property type="nucleotide sequence ID" value="NC_015320.1"/>
</dbReference>
<feature type="binding site" evidence="8">
    <location>
        <position position="74"/>
    </location>
    <ligand>
        <name>Na(+)</name>
        <dbReference type="ChEBI" id="CHEBI:29101"/>
        <note>structural</note>
    </ligand>
</feature>
<protein>
    <recommendedName>
        <fullName evidence="8">Fluoride-specific ion channel FluC</fullName>
    </recommendedName>
</protein>
<evidence type="ECO:0000256" key="3">
    <source>
        <dbReference type="ARBA" id="ARBA00022692"/>
    </source>
</evidence>
<evidence type="ECO:0000256" key="2">
    <source>
        <dbReference type="ARBA" id="ARBA00022475"/>
    </source>
</evidence>
<feature type="transmembrane region" description="Helical" evidence="8">
    <location>
        <begin position="34"/>
        <end position="54"/>
    </location>
</feature>
<accession>F2KPC2</accession>
<evidence type="ECO:0000256" key="4">
    <source>
        <dbReference type="ARBA" id="ARBA00022989"/>
    </source>
</evidence>
<name>F2KPC2_ARCVS</name>
<comment type="subcellular location">
    <subcellularLocation>
        <location evidence="1 8">Cell membrane</location>
        <topology evidence="1 8">Multi-pass membrane protein</topology>
    </subcellularLocation>
</comment>
<dbReference type="PANTHER" id="PTHR28259:SF1">
    <property type="entry name" value="FLUORIDE EXPORT PROTEIN 1-RELATED"/>
    <property type="match status" value="1"/>
</dbReference>
<dbReference type="Proteomes" id="UP000008136">
    <property type="component" value="Chromosome"/>
</dbReference>
<dbReference type="GO" id="GO:0062054">
    <property type="term" value="F:fluoride channel activity"/>
    <property type="evidence" value="ECO:0007669"/>
    <property type="project" value="UniProtKB-UniRule"/>
</dbReference>
<keyword evidence="8" id="KW-0915">Sodium</keyword>
<comment type="catalytic activity">
    <reaction evidence="7">
        <text>fluoride(in) = fluoride(out)</text>
        <dbReference type="Rhea" id="RHEA:76159"/>
        <dbReference type="ChEBI" id="CHEBI:17051"/>
    </reaction>
    <physiologicalReaction direction="left-to-right" evidence="7">
        <dbReference type="Rhea" id="RHEA:76160"/>
    </physiologicalReaction>
</comment>
<reference evidence="9 10" key="1">
    <citation type="submission" date="2011-03" db="EMBL/GenBank/DDBJ databases">
        <title>The complete genome of Archaeoglobus veneficus SNP6.</title>
        <authorList>
            <consortium name="US DOE Joint Genome Institute (JGI-PGF)"/>
            <person name="Lucas S."/>
            <person name="Copeland A."/>
            <person name="Lapidus A."/>
            <person name="Bruce D."/>
            <person name="Goodwin L."/>
            <person name="Pitluck S."/>
            <person name="Kyrpides N."/>
            <person name="Mavromatis K."/>
            <person name="Pagani I."/>
            <person name="Ivanova N."/>
            <person name="Mikhailova N."/>
            <person name="Lu M."/>
            <person name="Detter J.C."/>
            <person name="Tapia R."/>
            <person name="Han C."/>
            <person name="Land M."/>
            <person name="Hauser L."/>
            <person name="Markowitz V."/>
            <person name="Cheng J.-F."/>
            <person name="Hugenholtz P."/>
            <person name="Woyke T."/>
            <person name="Wu D."/>
            <person name="Spring S."/>
            <person name="Brambilla E."/>
            <person name="Klenk H.-P."/>
            <person name="Eisen J.A."/>
        </authorList>
    </citation>
    <scope>NUCLEOTIDE SEQUENCE [LARGE SCALE GENOMIC DNA]</scope>
    <source>
        <strain>SNP6</strain>
    </source>
</reference>
<keyword evidence="8" id="KW-0479">Metal-binding</keyword>
<evidence type="ECO:0000256" key="8">
    <source>
        <dbReference type="HAMAP-Rule" id="MF_00454"/>
    </source>
</evidence>
<keyword evidence="4 8" id="KW-1133">Transmembrane helix</keyword>
<sequence length="126" mass="14075">MYTWLAVGLGGFAGAILRYYISGWMQSRTSLFPLGTLSVNFTGCVLIGLIMYLSEYWGFFDSETRLFLTIGVLGSFTTMSTFSFETFKMLESGEFLLALLYTFGTISLCLLGVYVGKLIALSIWRT</sequence>
<dbReference type="KEGG" id="ave:Arcve_1524"/>
<keyword evidence="3 8" id="KW-0812">Transmembrane</keyword>
<comment type="similarity">
    <text evidence="6 8">Belongs to the fluoride channel Fluc/FEX (TC 1.A.43) family.</text>
</comment>
<evidence type="ECO:0000256" key="6">
    <source>
        <dbReference type="ARBA" id="ARBA00035120"/>
    </source>
</evidence>
<dbReference type="NCBIfam" id="TIGR00494">
    <property type="entry name" value="crcB"/>
    <property type="match status" value="1"/>
</dbReference>
<dbReference type="AlphaFoldDB" id="F2KPC2"/>
<evidence type="ECO:0000256" key="5">
    <source>
        <dbReference type="ARBA" id="ARBA00023136"/>
    </source>
</evidence>
<gene>
    <name evidence="8" type="primary">fluC</name>
    <name evidence="8" type="synonym">crcB</name>
    <name evidence="9" type="ordered locus">Arcve_1524</name>
</gene>
<dbReference type="InterPro" id="IPR003691">
    <property type="entry name" value="FluC"/>
</dbReference>